<feature type="transmembrane region" description="Helical" evidence="6">
    <location>
        <begin position="92"/>
        <end position="110"/>
    </location>
</feature>
<dbReference type="GO" id="GO:0005886">
    <property type="term" value="C:plasma membrane"/>
    <property type="evidence" value="ECO:0007669"/>
    <property type="project" value="UniProtKB-SubCell"/>
</dbReference>
<dbReference type="Gene3D" id="1.20.1250.20">
    <property type="entry name" value="MFS general substrate transporter like domains"/>
    <property type="match status" value="1"/>
</dbReference>
<name>A0A1I3GWV7_9RHOB</name>
<dbReference type="CDD" id="cd17473">
    <property type="entry name" value="MFS_arabinose_efflux_permease_like"/>
    <property type="match status" value="1"/>
</dbReference>
<dbReference type="RefSeq" id="WP_092860193.1">
    <property type="nucleotide sequence ID" value="NZ_FOQH01000005.1"/>
</dbReference>
<evidence type="ECO:0000313" key="8">
    <source>
        <dbReference type="EMBL" id="SFI27893.1"/>
    </source>
</evidence>
<evidence type="ECO:0000259" key="7">
    <source>
        <dbReference type="PROSITE" id="PS50850"/>
    </source>
</evidence>
<evidence type="ECO:0000256" key="6">
    <source>
        <dbReference type="SAM" id="Phobius"/>
    </source>
</evidence>
<dbReference type="InterPro" id="IPR036259">
    <property type="entry name" value="MFS_trans_sf"/>
</dbReference>
<sequence length="403" mass="41001">MSAPADVRGPAAARSRAEPSLATMLSLLAASSLTIMASTVISPGLPGMEGHFADDPDAAMLTRLAVTLPGLLVAIFAPLAGGLSDRLGRRRILLAAMVLYVLSGMSGLLLDTLPAILVGRAMLGVAVAGVLTSASAMAGDLFRGEAQARFMGRQASAIGFAGLIFLTGGGLLAELHWRAPFALYGIAALVLLAAVIFLPETRGAEARAQAAAEDDGAPAPWGTLSILYALGLGTMVAMYVMPVQLPFRLRELGLDAPSQAGLALGVFTLMSSVSALAAAKLRGRLGPGGMFGVSFAAFGAGLVWVSQAGDLLQICLGGAVAGAAMGLTMPNLFNTVVSLAPARVRGRATGGMTSAVFLGQFLSPLFSQPAAEAWGYGGAFLAAALIAPLLAVLALLARRRFWA</sequence>
<comment type="subcellular location">
    <subcellularLocation>
        <location evidence="1">Cell membrane</location>
        <topology evidence="1">Multi-pass membrane protein</topology>
    </subcellularLocation>
</comment>
<evidence type="ECO:0000256" key="1">
    <source>
        <dbReference type="ARBA" id="ARBA00004651"/>
    </source>
</evidence>
<dbReference type="Proteomes" id="UP000199377">
    <property type="component" value="Unassembled WGS sequence"/>
</dbReference>
<feature type="transmembrane region" description="Helical" evidence="6">
    <location>
        <begin position="348"/>
        <end position="367"/>
    </location>
</feature>
<dbReference type="SUPFAM" id="SSF103473">
    <property type="entry name" value="MFS general substrate transporter"/>
    <property type="match status" value="1"/>
</dbReference>
<dbReference type="PROSITE" id="PS50850">
    <property type="entry name" value="MFS"/>
    <property type="match status" value="1"/>
</dbReference>
<feature type="domain" description="Major facilitator superfamily (MFS) profile" evidence="7">
    <location>
        <begin position="23"/>
        <end position="402"/>
    </location>
</feature>
<keyword evidence="3 6" id="KW-0812">Transmembrane</keyword>
<dbReference type="PANTHER" id="PTHR43124">
    <property type="entry name" value="PURINE EFFLUX PUMP PBUE"/>
    <property type="match status" value="1"/>
</dbReference>
<evidence type="ECO:0000256" key="3">
    <source>
        <dbReference type="ARBA" id="ARBA00022692"/>
    </source>
</evidence>
<keyword evidence="5 6" id="KW-0472">Membrane</keyword>
<evidence type="ECO:0000256" key="5">
    <source>
        <dbReference type="ARBA" id="ARBA00023136"/>
    </source>
</evidence>
<dbReference type="InterPro" id="IPR011701">
    <property type="entry name" value="MFS"/>
</dbReference>
<feature type="transmembrane region" description="Helical" evidence="6">
    <location>
        <begin position="219"/>
        <end position="240"/>
    </location>
</feature>
<feature type="transmembrane region" description="Helical" evidence="6">
    <location>
        <begin position="21"/>
        <end position="41"/>
    </location>
</feature>
<proteinExistence type="predicted"/>
<dbReference type="OrthoDB" id="9803985at2"/>
<evidence type="ECO:0000256" key="4">
    <source>
        <dbReference type="ARBA" id="ARBA00022989"/>
    </source>
</evidence>
<evidence type="ECO:0000256" key="2">
    <source>
        <dbReference type="ARBA" id="ARBA00022475"/>
    </source>
</evidence>
<feature type="transmembrane region" description="Helical" evidence="6">
    <location>
        <begin position="61"/>
        <end position="80"/>
    </location>
</feature>
<dbReference type="EMBL" id="FOQH01000005">
    <property type="protein sequence ID" value="SFI27893.1"/>
    <property type="molecule type" value="Genomic_DNA"/>
</dbReference>
<accession>A0A1I3GWV7</accession>
<organism evidence="8 9">
    <name type="scientific">Albimonas pacifica</name>
    <dbReference type="NCBI Taxonomy" id="1114924"/>
    <lineage>
        <taxon>Bacteria</taxon>
        <taxon>Pseudomonadati</taxon>
        <taxon>Pseudomonadota</taxon>
        <taxon>Alphaproteobacteria</taxon>
        <taxon>Rhodobacterales</taxon>
        <taxon>Paracoccaceae</taxon>
        <taxon>Albimonas</taxon>
    </lineage>
</organism>
<feature type="transmembrane region" description="Helical" evidence="6">
    <location>
        <begin position="311"/>
        <end position="336"/>
    </location>
</feature>
<dbReference type="PROSITE" id="PS00216">
    <property type="entry name" value="SUGAR_TRANSPORT_1"/>
    <property type="match status" value="1"/>
</dbReference>
<keyword evidence="9" id="KW-1185">Reference proteome</keyword>
<feature type="transmembrane region" description="Helical" evidence="6">
    <location>
        <begin position="179"/>
        <end position="198"/>
    </location>
</feature>
<feature type="transmembrane region" description="Helical" evidence="6">
    <location>
        <begin position="285"/>
        <end position="305"/>
    </location>
</feature>
<dbReference type="InterPro" id="IPR005829">
    <property type="entry name" value="Sugar_transporter_CS"/>
</dbReference>
<feature type="transmembrane region" description="Helical" evidence="6">
    <location>
        <begin position="260"/>
        <end position="278"/>
    </location>
</feature>
<dbReference type="STRING" id="1114924.SAMN05216258_105380"/>
<gene>
    <name evidence="8" type="ORF">SAMN05216258_105380</name>
</gene>
<keyword evidence="4 6" id="KW-1133">Transmembrane helix</keyword>
<dbReference type="PANTHER" id="PTHR43124:SF3">
    <property type="entry name" value="CHLORAMPHENICOL EFFLUX PUMP RV0191"/>
    <property type="match status" value="1"/>
</dbReference>
<keyword evidence="2" id="KW-1003">Cell membrane</keyword>
<dbReference type="InterPro" id="IPR050189">
    <property type="entry name" value="MFS_Efflux_Transporters"/>
</dbReference>
<evidence type="ECO:0000313" key="9">
    <source>
        <dbReference type="Proteomes" id="UP000199377"/>
    </source>
</evidence>
<dbReference type="InterPro" id="IPR020846">
    <property type="entry name" value="MFS_dom"/>
</dbReference>
<feature type="transmembrane region" description="Helical" evidence="6">
    <location>
        <begin position="373"/>
        <end position="397"/>
    </location>
</feature>
<protein>
    <submittedName>
        <fullName evidence="8">Predicted arabinose efflux permease, MFS family</fullName>
    </submittedName>
</protein>
<dbReference type="Pfam" id="PF07690">
    <property type="entry name" value="MFS_1"/>
    <property type="match status" value="1"/>
</dbReference>
<reference evidence="8 9" key="1">
    <citation type="submission" date="2016-10" db="EMBL/GenBank/DDBJ databases">
        <authorList>
            <person name="de Groot N.N."/>
        </authorList>
    </citation>
    <scope>NUCLEOTIDE SEQUENCE [LARGE SCALE GENOMIC DNA]</scope>
    <source>
        <strain evidence="8 9">CGMCC 1.11030</strain>
    </source>
</reference>
<feature type="transmembrane region" description="Helical" evidence="6">
    <location>
        <begin position="154"/>
        <end position="173"/>
    </location>
</feature>
<dbReference type="AlphaFoldDB" id="A0A1I3GWV7"/>
<feature type="transmembrane region" description="Helical" evidence="6">
    <location>
        <begin position="122"/>
        <end position="142"/>
    </location>
</feature>
<dbReference type="GO" id="GO:0022857">
    <property type="term" value="F:transmembrane transporter activity"/>
    <property type="evidence" value="ECO:0007669"/>
    <property type="project" value="InterPro"/>
</dbReference>